<dbReference type="GO" id="GO:0060337">
    <property type="term" value="P:type I interferon-mediated signaling pathway"/>
    <property type="evidence" value="ECO:0007669"/>
    <property type="project" value="TreeGrafter"/>
</dbReference>
<dbReference type="GO" id="GO:0045071">
    <property type="term" value="P:negative regulation of viral genome replication"/>
    <property type="evidence" value="ECO:0007669"/>
    <property type="project" value="TreeGrafter"/>
</dbReference>
<dbReference type="PANTHER" id="PTHR13999:SF4">
    <property type="entry name" value="INTERFERON-INDUCED TRANSMEMBRANE PROTEIN 3"/>
    <property type="match status" value="1"/>
</dbReference>
<evidence type="ECO:0000313" key="8">
    <source>
        <dbReference type="Proteomes" id="UP000008912"/>
    </source>
</evidence>
<evidence type="ECO:0000256" key="4">
    <source>
        <dbReference type="ARBA" id="ARBA00022989"/>
    </source>
</evidence>
<evidence type="ECO:0000256" key="1">
    <source>
        <dbReference type="ARBA" id="ARBA00004370"/>
    </source>
</evidence>
<dbReference type="InParanoid" id="A0A7N5KR71"/>
<accession>A0A7N5KR71</accession>
<reference evidence="7 8" key="1">
    <citation type="journal article" date="2010" name="Nature">
        <title>The sequence and de novo assembly of the giant panda genome.</title>
        <authorList>
            <person name="Li R."/>
            <person name="Fan W."/>
            <person name="Tian G."/>
            <person name="Zhu H."/>
            <person name="He L."/>
            <person name="Cai J."/>
            <person name="Huang Q."/>
            <person name="Cai Q."/>
            <person name="Li B."/>
            <person name="Bai Y."/>
            <person name="Zhang Z."/>
            <person name="Zhang Y."/>
            <person name="Wang W."/>
            <person name="Li J."/>
            <person name="Wei F."/>
            <person name="Li H."/>
            <person name="Jian M."/>
            <person name="Li J."/>
            <person name="Zhang Z."/>
            <person name="Nielsen R."/>
            <person name="Li D."/>
            <person name="Gu W."/>
            <person name="Yang Z."/>
            <person name="Xuan Z."/>
            <person name="Ryder O.A."/>
            <person name="Leung F.C."/>
            <person name="Zhou Y."/>
            <person name="Cao J."/>
            <person name="Sun X."/>
            <person name="Fu Y."/>
            <person name="Fang X."/>
            <person name="Guo X."/>
            <person name="Wang B."/>
            <person name="Hou R."/>
            <person name="Shen F."/>
            <person name="Mu B."/>
            <person name="Ni P."/>
            <person name="Lin R."/>
            <person name="Qian W."/>
            <person name="Wang G."/>
            <person name="Yu C."/>
            <person name="Nie W."/>
            <person name="Wang J."/>
            <person name="Wu Z."/>
            <person name="Liang H."/>
            <person name="Min J."/>
            <person name="Wu Q."/>
            <person name="Cheng S."/>
            <person name="Ruan J."/>
            <person name="Wang M."/>
            <person name="Shi Z."/>
            <person name="Wen M."/>
            <person name="Liu B."/>
            <person name="Ren X."/>
            <person name="Zheng H."/>
            <person name="Dong D."/>
            <person name="Cook K."/>
            <person name="Shan G."/>
            <person name="Zhang H."/>
            <person name="Kosiol C."/>
            <person name="Xie X."/>
            <person name="Lu Z."/>
            <person name="Zheng H."/>
            <person name="Li Y."/>
            <person name="Steiner C.C."/>
            <person name="Lam T.T."/>
            <person name="Lin S."/>
            <person name="Zhang Q."/>
            <person name="Li G."/>
            <person name="Tian J."/>
            <person name="Gong T."/>
            <person name="Liu H."/>
            <person name="Zhang D."/>
            <person name="Fang L."/>
            <person name="Ye C."/>
            <person name="Zhang J."/>
            <person name="Hu W."/>
            <person name="Xu A."/>
            <person name="Ren Y."/>
            <person name="Zhang G."/>
            <person name="Bruford M.W."/>
            <person name="Li Q."/>
            <person name="Ma L."/>
            <person name="Guo Y."/>
            <person name="An N."/>
            <person name="Hu Y."/>
            <person name="Zheng Y."/>
            <person name="Shi Y."/>
            <person name="Li Z."/>
            <person name="Liu Q."/>
            <person name="Chen Y."/>
            <person name="Zhao J."/>
            <person name="Qu N."/>
            <person name="Zhao S."/>
            <person name="Tian F."/>
            <person name="Wang X."/>
            <person name="Wang H."/>
            <person name="Xu L."/>
            <person name="Liu X."/>
            <person name="Vinar T."/>
            <person name="Wang Y."/>
            <person name="Lam T.W."/>
            <person name="Yiu S.M."/>
            <person name="Liu S."/>
            <person name="Zhang H."/>
            <person name="Li D."/>
            <person name="Huang Y."/>
            <person name="Wang X."/>
            <person name="Yang G."/>
            <person name="Jiang Z."/>
            <person name="Wang J."/>
            <person name="Qin N."/>
            <person name="Li L."/>
            <person name="Li J."/>
            <person name="Bolund L."/>
            <person name="Kristiansen K."/>
            <person name="Wong G.K."/>
            <person name="Olson M."/>
            <person name="Zhang X."/>
            <person name="Li S."/>
            <person name="Yang H."/>
            <person name="Wang J."/>
            <person name="Wang J."/>
        </authorList>
    </citation>
    <scope>NUCLEOTIDE SEQUENCE [LARGE SCALE GENOMIC DNA]</scope>
</reference>
<reference evidence="7" key="2">
    <citation type="submission" date="2025-08" db="UniProtKB">
        <authorList>
            <consortium name="Ensembl"/>
        </authorList>
    </citation>
    <scope>IDENTIFICATION</scope>
</reference>
<dbReference type="GO" id="GO:0035455">
    <property type="term" value="P:response to interferon-alpha"/>
    <property type="evidence" value="ECO:0007669"/>
    <property type="project" value="TreeGrafter"/>
</dbReference>
<dbReference type="InterPro" id="IPR051517">
    <property type="entry name" value="IFITM_antiviral_protein"/>
</dbReference>
<dbReference type="GO" id="GO:0005886">
    <property type="term" value="C:plasma membrane"/>
    <property type="evidence" value="ECO:0007669"/>
    <property type="project" value="TreeGrafter"/>
</dbReference>
<keyword evidence="4 6" id="KW-1133">Transmembrane helix</keyword>
<evidence type="ECO:0000256" key="5">
    <source>
        <dbReference type="ARBA" id="ARBA00023136"/>
    </source>
</evidence>
<keyword evidence="3 6" id="KW-0812">Transmembrane</keyword>
<dbReference type="Ensembl" id="ENSAMET00000045798.1">
    <property type="protein sequence ID" value="ENSAMEP00000044088.1"/>
    <property type="gene ID" value="ENSAMEG00000027088.1"/>
</dbReference>
<comment type="similarity">
    <text evidence="2">Belongs to the CD225/Dispanin family.</text>
</comment>
<sequence>MLCELLRRDTANPKHLARRDSAPTATTMINIRSKTALPNHIARSPFNTIFTNLCCLGFTASTYSMKSTDQKMVCDVTGTQAYDSTAKCLNTCTLVLGLLLIIMFEFLF</sequence>
<evidence type="ECO:0000256" key="2">
    <source>
        <dbReference type="ARBA" id="ARBA00006843"/>
    </source>
</evidence>
<reference evidence="7" key="3">
    <citation type="submission" date="2025-09" db="UniProtKB">
        <authorList>
            <consortium name="Ensembl"/>
        </authorList>
    </citation>
    <scope>IDENTIFICATION</scope>
</reference>
<protein>
    <submittedName>
        <fullName evidence="7">Uncharacterized protein</fullName>
    </submittedName>
</protein>
<dbReference type="GO" id="GO:0051607">
    <property type="term" value="P:defense response to virus"/>
    <property type="evidence" value="ECO:0007669"/>
    <property type="project" value="TreeGrafter"/>
</dbReference>
<feature type="transmembrane region" description="Helical" evidence="6">
    <location>
        <begin position="88"/>
        <end position="107"/>
    </location>
</feature>
<keyword evidence="8" id="KW-1185">Reference proteome</keyword>
<dbReference type="AlphaFoldDB" id="A0A7N5KR71"/>
<name>A0A7N5KR71_AILME</name>
<dbReference type="PANTHER" id="PTHR13999">
    <property type="entry name" value="INTERFERON INDUCIBLE TRANSMEMBRANE PROTEIN"/>
    <property type="match status" value="1"/>
</dbReference>
<organism evidence="7 8">
    <name type="scientific">Ailuropoda melanoleuca</name>
    <name type="common">Giant panda</name>
    <dbReference type="NCBI Taxonomy" id="9646"/>
    <lineage>
        <taxon>Eukaryota</taxon>
        <taxon>Metazoa</taxon>
        <taxon>Chordata</taxon>
        <taxon>Craniata</taxon>
        <taxon>Vertebrata</taxon>
        <taxon>Euteleostomi</taxon>
        <taxon>Mammalia</taxon>
        <taxon>Eutheria</taxon>
        <taxon>Laurasiatheria</taxon>
        <taxon>Carnivora</taxon>
        <taxon>Caniformia</taxon>
        <taxon>Ursidae</taxon>
        <taxon>Ailuropoda</taxon>
    </lineage>
</organism>
<keyword evidence="5 6" id="KW-0472">Membrane</keyword>
<evidence type="ECO:0000313" key="7">
    <source>
        <dbReference type="Ensembl" id="ENSAMEP00000044088.1"/>
    </source>
</evidence>
<dbReference type="Proteomes" id="UP000008912">
    <property type="component" value="Unassembled WGS sequence"/>
</dbReference>
<dbReference type="Pfam" id="PF04505">
    <property type="entry name" value="CD225"/>
    <property type="match status" value="1"/>
</dbReference>
<comment type="subcellular location">
    <subcellularLocation>
        <location evidence="1">Membrane</location>
    </subcellularLocation>
</comment>
<dbReference type="GeneTree" id="ENSGT00950000182857"/>
<evidence type="ECO:0000256" key="3">
    <source>
        <dbReference type="ARBA" id="ARBA00022692"/>
    </source>
</evidence>
<dbReference type="GO" id="GO:0046597">
    <property type="term" value="P:host-mediated suppression of symbiont invasion"/>
    <property type="evidence" value="ECO:0007669"/>
    <property type="project" value="TreeGrafter"/>
</dbReference>
<dbReference type="InterPro" id="IPR007593">
    <property type="entry name" value="CD225/Dispanin_fam"/>
</dbReference>
<dbReference type="GO" id="GO:0035456">
    <property type="term" value="P:response to interferon-beta"/>
    <property type="evidence" value="ECO:0007669"/>
    <property type="project" value="TreeGrafter"/>
</dbReference>
<proteinExistence type="inferred from homology"/>
<dbReference type="GO" id="GO:0034341">
    <property type="term" value="P:response to type II interferon"/>
    <property type="evidence" value="ECO:0007669"/>
    <property type="project" value="TreeGrafter"/>
</dbReference>
<evidence type="ECO:0000256" key="6">
    <source>
        <dbReference type="SAM" id="Phobius"/>
    </source>
</evidence>